<dbReference type="EMBL" id="RYZI01000046">
    <property type="protein sequence ID" value="RWA12620.1"/>
    <property type="molecule type" value="Genomic_DNA"/>
</dbReference>
<dbReference type="STRING" id="363999.A0A439DDY4"/>
<organism evidence="2 3">
    <name type="scientific">Xylaria grammica</name>
    <dbReference type="NCBI Taxonomy" id="363999"/>
    <lineage>
        <taxon>Eukaryota</taxon>
        <taxon>Fungi</taxon>
        <taxon>Dikarya</taxon>
        <taxon>Ascomycota</taxon>
        <taxon>Pezizomycotina</taxon>
        <taxon>Sordariomycetes</taxon>
        <taxon>Xylariomycetidae</taxon>
        <taxon>Xylariales</taxon>
        <taxon>Xylariaceae</taxon>
        <taxon>Xylaria</taxon>
    </lineage>
</organism>
<gene>
    <name evidence="2" type="ORF">EKO27_g2505</name>
</gene>
<dbReference type="AlphaFoldDB" id="A0A439DDY4"/>
<evidence type="ECO:0000313" key="3">
    <source>
        <dbReference type="Proteomes" id="UP000286045"/>
    </source>
</evidence>
<protein>
    <recommendedName>
        <fullName evidence="4">Protein kinase domain-containing protein</fullName>
    </recommendedName>
</protein>
<dbReference type="InterPro" id="IPR025213">
    <property type="entry name" value="Sim4_Fta2"/>
</dbReference>
<reference evidence="2 3" key="1">
    <citation type="submission" date="2018-12" db="EMBL/GenBank/DDBJ databases">
        <title>Draft genome sequence of Xylaria grammica IHI A82.</title>
        <authorList>
            <person name="Buettner E."/>
            <person name="Kellner H."/>
        </authorList>
    </citation>
    <scope>NUCLEOTIDE SEQUENCE [LARGE SCALE GENOMIC DNA]</scope>
    <source>
        <strain evidence="2 3">IHI A82</strain>
    </source>
</reference>
<name>A0A439DDY4_9PEZI</name>
<feature type="region of interest" description="Disordered" evidence="1">
    <location>
        <begin position="1"/>
        <end position="30"/>
    </location>
</feature>
<dbReference type="Proteomes" id="UP000286045">
    <property type="component" value="Unassembled WGS sequence"/>
</dbReference>
<proteinExistence type="predicted"/>
<comment type="caution">
    <text evidence="2">The sequence shown here is derived from an EMBL/GenBank/DDBJ whole genome shotgun (WGS) entry which is preliminary data.</text>
</comment>
<keyword evidence="3" id="KW-1185">Reference proteome</keyword>
<accession>A0A439DDY4</accession>
<evidence type="ECO:0000313" key="2">
    <source>
        <dbReference type="EMBL" id="RWA12620.1"/>
    </source>
</evidence>
<evidence type="ECO:0008006" key="4">
    <source>
        <dbReference type="Google" id="ProtNLM"/>
    </source>
</evidence>
<evidence type="ECO:0000256" key="1">
    <source>
        <dbReference type="SAM" id="MobiDB-lite"/>
    </source>
</evidence>
<dbReference type="Pfam" id="PF13095">
    <property type="entry name" value="FTA2"/>
    <property type="match status" value="1"/>
</dbReference>
<sequence length="297" mass="34713">MSKRRASTSHANSPPLPPGGGPQLNSFNKDSGDTIKWIKRLDADREDNDGFVFQVTIGSEEYALKVFKFSHPRLHRFYRDLCLKRTLPLKEGLWYTDPFYAECRAYGRIQEGFESRLVTEQIAVKCYGYLLLNRAESRWLEEEGIDLNQWVLDRELREALGGDTRVRAIVKQLEKGPAKIHAGNIRRAWRSVCLLNDSLKLYNMDIKADNFIGHKLVDFGSSWTEPHKLLDYLEEDRENMAKAFRLKDRVNFEDMIEEEEIRTRLQVLAKSEHQLRSKGKPEWAGRELPKRRRIAFK</sequence>